<dbReference type="PROSITE" id="PS51257">
    <property type="entry name" value="PROKAR_LIPOPROTEIN"/>
    <property type="match status" value="1"/>
</dbReference>
<keyword evidence="2" id="KW-1185">Reference proteome</keyword>
<dbReference type="STRING" id="475255.SAMN04488101_10920"/>
<sequence>MKKYIYVMMALVSSVIIWAGCKKISVGFLSDAVFYVGSPFQVEKGKNGFITSELKGDGSTVPLTIKLLQIKKKGTEQRADEMYQEQKVYVYKTAFDPEVHTTLELLNAIRELKSKPLFEFLPSGQFLFTSGTSVIPTGAEYTFDIEVSNESGAKTFKNIGELDFVESQPYSINRNSATYLQDGGAVFEPLPPVEITVTRTAVSGTNVVVKYVDEDGVPFNPKAGELIVRGDRPTLDSYAKFNPVIKTDTEMSLNFEVIPFPYKTIPGYGSFDIFYRIPSNYVKVSNPKATYPANTKFNINPAIGFQIKQEGNYVVVVKIKGVKRI</sequence>
<accession>A0A1W2DZL0</accession>
<organism evidence="1 2">
    <name type="scientific">Pedobacter nyackensis</name>
    <dbReference type="NCBI Taxonomy" id="475255"/>
    <lineage>
        <taxon>Bacteria</taxon>
        <taxon>Pseudomonadati</taxon>
        <taxon>Bacteroidota</taxon>
        <taxon>Sphingobacteriia</taxon>
        <taxon>Sphingobacteriales</taxon>
        <taxon>Sphingobacteriaceae</taxon>
        <taxon>Pedobacter</taxon>
    </lineage>
</organism>
<reference evidence="1 2" key="1">
    <citation type="submission" date="2017-04" db="EMBL/GenBank/DDBJ databases">
        <authorList>
            <person name="Afonso C.L."/>
            <person name="Miller P.J."/>
            <person name="Scott M.A."/>
            <person name="Spackman E."/>
            <person name="Goraichik I."/>
            <person name="Dimitrov K.M."/>
            <person name="Suarez D.L."/>
            <person name="Swayne D.E."/>
        </authorList>
    </citation>
    <scope>NUCLEOTIDE SEQUENCE [LARGE SCALE GENOMIC DNA]</scope>
    <source>
        <strain evidence="1 2">DSM 19625</strain>
    </source>
</reference>
<dbReference type="AlphaFoldDB" id="A0A1W2DZL0"/>
<dbReference type="RefSeq" id="WP_084290431.1">
    <property type="nucleotide sequence ID" value="NZ_FWYB01000009.1"/>
</dbReference>
<proteinExistence type="predicted"/>
<protein>
    <recommendedName>
        <fullName evidence="3">DUF5007 domain-containing protein</fullName>
    </recommendedName>
</protein>
<evidence type="ECO:0000313" key="1">
    <source>
        <dbReference type="EMBL" id="SMD02951.1"/>
    </source>
</evidence>
<dbReference type="EMBL" id="FWYB01000009">
    <property type="protein sequence ID" value="SMD02951.1"/>
    <property type="molecule type" value="Genomic_DNA"/>
</dbReference>
<evidence type="ECO:0008006" key="3">
    <source>
        <dbReference type="Google" id="ProtNLM"/>
    </source>
</evidence>
<evidence type="ECO:0000313" key="2">
    <source>
        <dbReference type="Proteomes" id="UP000192678"/>
    </source>
</evidence>
<gene>
    <name evidence="1" type="ORF">SAMN04488101_10920</name>
</gene>
<dbReference type="Proteomes" id="UP000192678">
    <property type="component" value="Unassembled WGS sequence"/>
</dbReference>
<name>A0A1W2DZL0_9SPHI</name>
<dbReference type="OrthoDB" id="628330at2"/>